<evidence type="ECO:0008006" key="3">
    <source>
        <dbReference type="Google" id="ProtNLM"/>
    </source>
</evidence>
<proteinExistence type="predicted"/>
<reference evidence="1" key="1">
    <citation type="submission" date="2021-10" db="EMBL/GenBank/DDBJ databases">
        <title>Tamlana sargassums sp. nov., and Tamlana laminarinivorans sp. nov., two new bacteria isolated from the brown alga.</title>
        <authorList>
            <person name="Li J."/>
        </authorList>
    </citation>
    <scope>NUCLEOTIDE SEQUENCE</scope>
    <source>
        <strain evidence="1">PT2-4</strain>
    </source>
</reference>
<evidence type="ECO:0000313" key="1">
    <source>
        <dbReference type="EMBL" id="MCB4799063.1"/>
    </source>
</evidence>
<evidence type="ECO:0000313" key="2">
    <source>
        <dbReference type="Proteomes" id="UP001139199"/>
    </source>
</evidence>
<gene>
    <name evidence="1" type="ORF">LG649_09410</name>
</gene>
<dbReference type="RefSeq" id="WP_226543580.1">
    <property type="nucleotide sequence ID" value="NZ_JAJAPW010000004.1"/>
</dbReference>
<protein>
    <recommendedName>
        <fullName evidence="3">Prophage protein</fullName>
    </recommendedName>
</protein>
<dbReference type="EMBL" id="JAJAPW010000004">
    <property type="protein sequence ID" value="MCB4799063.1"/>
    <property type="molecule type" value="Genomic_DNA"/>
</dbReference>
<accession>A0A9X1L1S9</accession>
<name>A0A9X1L1S9_9FLAO</name>
<sequence>MKNLYCKVFGHHYQVSREVTLHVKEYTCKYCKKELTTNSNGYLVELTPKYREINDVLASMFVKRHGILPTTTETNISPIITVGSLIKFSH</sequence>
<comment type="caution">
    <text evidence="1">The sequence shown here is derived from an EMBL/GenBank/DDBJ whole genome shotgun (WGS) entry which is preliminary data.</text>
</comment>
<dbReference type="AlphaFoldDB" id="A0A9X1L1S9"/>
<dbReference type="Proteomes" id="UP001139199">
    <property type="component" value="Unassembled WGS sequence"/>
</dbReference>
<organism evidence="1 2">
    <name type="scientific">Neotamlana laminarinivorans</name>
    <dbReference type="NCBI Taxonomy" id="2883124"/>
    <lineage>
        <taxon>Bacteria</taxon>
        <taxon>Pseudomonadati</taxon>
        <taxon>Bacteroidota</taxon>
        <taxon>Flavobacteriia</taxon>
        <taxon>Flavobacteriales</taxon>
        <taxon>Flavobacteriaceae</taxon>
        <taxon>Neotamlana</taxon>
    </lineage>
</organism>
<keyword evidence="2" id="KW-1185">Reference proteome</keyword>